<evidence type="ECO:0000313" key="3">
    <source>
        <dbReference type="Proteomes" id="UP000000864"/>
    </source>
</evidence>
<reference evidence="2 3" key="4">
    <citation type="journal article" date="2000" name="Virology">
        <title>The brown algal virus EsV-1 particle contains a putative hybrid histidine kinase.</title>
        <authorList>
            <person name="Delaroque N."/>
            <person name="Wolf S."/>
            <person name="Muller D.G."/>
            <person name="Knippers R."/>
        </authorList>
    </citation>
    <scope>NUCLEOTIDE SEQUENCE [LARGE SCALE GENOMIC DNA]</scope>
    <source>
        <strain evidence="3">Isolate New Zealand/Kaikoura/1988</strain>
    </source>
</reference>
<reference evidence="2 3" key="1">
    <citation type="journal article" date="1995" name="Virology">
        <title>Coat protein of the Ectocarpus siliculosus virus.</title>
        <authorList>
            <person name="Klein M."/>
            <person name="Lanka S.T."/>
            <person name="Knippers R."/>
            <person name="Muller D.G."/>
        </authorList>
    </citation>
    <scope>NUCLEOTIDE SEQUENCE [LARGE SCALE GENOMIC DNA]</scope>
    <source>
        <strain evidence="3">Isolate New Zealand/Kaikoura/1988</strain>
    </source>
</reference>
<reference evidence="2 3" key="3">
    <citation type="journal article" date="2000" name="Virology">
        <title>Characterization and immunolocalization of major structural proteins in the brown algal virus EsV-1.</title>
        <authorList>
            <person name="Delaroque N."/>
            <person name="Wolf S."/>
            <person name="Muller D.G."/>
            <person name="Knippers R."/>
        </authorList>
    </citation>
    <scope>NUCLEOTIDE SEQUENCE [LARGE SCALE GENOMIC DNA]</scope>
    <source>
        <strain evidence="3">Isolate New Zealand/Kaikoura/1988</strain>
    </source>
</reference>
<dbReference type="EMBL" id="AF204951">
    <property type="protein sequence ID" value="AAK14482.1"/>
    <property type="molecule type" value="Genomic_DNA"/>
</dbReference>
<dbReference type="Pfam" id="PF19064">
    <property type="entry name" value="DUF5760"/>
    <property type="match status" value="1"/>
</dbReference>
<feature type="compositionally biased region" description="Polar residues" evidence="1">
    <location>
        <begin position="120"/>
        <end position="129"/>
    </location>
</feature>
<evidence type="ECO:0000313" key="2">
    <source>
        <dbReference type="EMBL" id="AAK14482.1"/>
    </source>
</evidence>
<accession>Q8QNL1</accession>
<name>Q8QNL1_ESV1K</name>
<proteinExistence type="predicted"/>
<keyword evidence="3" id="KW-1185">Reference proteome</keyword>
<reference evidence="2 3" key="2">
    <citation type="journal article" date="1998" name="Adv. Virus Res.">
        <title>Viruses in marine brown algae.</title>
        <authorList>
            <person name="Muller D.G."/>
            <person name="Kapp M."/>
            <person name="Knippers R."/>
        </authorList>
    </citation>
    <scope>NUCLEOTIDE SEQUENCE [LARGE SCALE GENOMIC DNA]</scope>
    <source>
        <strain evidence="3">Isolate New Zealand/Kaikoura/1988</strain>
    </source>
</reference>
<dbReference type="InterPro" id="IPR043918">
    <property type="entry name" value="DUF5760"/>
</dbReference>
<organismHost>
    <name type="scientific">Ectocarpus siliculosus</name>
    <name type="common">Brown alga</name>
    <name type="synonym">Conferva siliculosa</name>
    <dbReference type="NCBI Taxonomy" id="2880"/>
</organismHost>
<protein>
    <submittedName>
        <fullName evidence="2">EsV-1-59</fullName>
    </submittedName>
</protein>
<organism evidence="2 3">
    <name type="scientific">Ectocarpus siliculosus virus 1 (isolate New Zealand/Kaikoura/1988)</name>
    <name type="common">EsV-1</name>
    <dbReference type="NCBI Taxonomy" id="654926"/>
    <lineage>
        <taxon>Viruses</taxon>
        <taxon>Varidnaviria</taxon>
        <taxon>Bamfordvirae</taxon>
        <taxon>Nucleocytoviricota</taxon>
        <taxon>Megaviricetes</taxon>
        <taxon>Algavirales</taxon>
        <taxon>Phycodnaviridae</taxon>
        <taxon>Phaeovirus</taxon>
        <taxon>Phaeovirus unasiliculosus</taxon>
        <taxon>Ectocarpus siliculosus virus 1</taxon>
    </lineage>
</organism>
<dbReference type="KEGG" id="vg:920618"/>
<gene>
    <name evidence="2" type="primary">ORF 59</name>
</gene>
<evidence type="ECO:0000256" key="1">
    <source>
        <dbReference type="SAM" id="MobiDB-lite"/>
    </source>
</evidence>
<sequence length="141" mass="15505">MDSGARNHGEEEFAGHVDVFFKIDDELRGASEEIKDLKSSRSSLEGRIARHMHENGIPETISPSGKIKIYSSKSSAPMNKTLIEESATELFGADQAARLMKHVEDKRAVTEKIKIKRVSAPSNKATAKTKNPKRVGAQTTI</sequence>
<feature type="region of interest" description="Disordered" evidence="1">
    <location>
        <begin position="119"/>
        <end position="141"/>
    </location>
</feature>
<dbReference type="Proteomes" id="UP000000864">
    <property type="component" value="Segment"/>
</dbReference>